<dbReference type="AlphaFoldDB" id="A0A4R4P4V3"/>
<dbReference type="Gene3D" id="3.60.40.10">
    <property type="entry name" value="PPM-type phosphatase domain"/>
    <property type="match status" value="1"/>
</dbReference>
<organism evidence="2 3">
    <name type="scientific">Actinomadura bangladeshensis</name>
    <dbReference type="NCBI Taxonomy" id="453573"/>
    <lineage>
        <taxon>Bacteria</taxon>
        <taxon>Bacillati</taxon>
        <taxon>Actinomycetota</taxon>
        <taxon>Actinomycetes</taxon>
        <taxon>Streptosporangiales</taxon>
        <taxon>Thermomonosporaceae</taxon>
        <taxon>Actinomadura</taxon>
    </lineage>
</organism>
<gene>
    <name evidence="2" type="ORF">E1284_09190</name>
</gene>
<reference evidence="2 3" key="1">
    <citation type="submission" date="2019-03" db="EMBL/GenBank/DDBJ databases">
        <title>Draft genome sequences of novel Actinobacteria.</title>
        <authorList>
            <person name="Sahin N."/>
            <person name="Ay H."/>
            <person name="Saygin H."/>
        </authorList>
    </citation>
    <scope>NUCLEOTIDE SEQUENCE [LARGE SCALE GENOMIC DNA]</scope>
    <source>
        <strain evidence="2 3">DSM 45347</strain>
    </source>
</reference>
<name>A0A4R4P4V3_9ACTN</name>
<comment type="caution">
    <text evidence="2">The sequence shown here is derived from an EMBL/GenBank/DDBJ whole genome shotgun (WGS) entry which is preliminary data.</text>
</comment>
<dbReference type="InterPro" id="IPR036457">
    <property type="entry name" value="PPM-type-like_dom_sf"/>
</dbReference>
<evidence type="ECO:0000259" key="1">
    <source>
        <dbReference type="Pfam" id="PF13672"/>
    </source>
</evidence>
<keyword evidence="3" id="KW-1185">Reference proteome</keyword>
<dbReference type="InterPro" id="IPR001932">
    <property type="entry name" value="PPM-type_phosphatase-like_dom"/>
</dbReference>
<accession>A0A4R4P4V3</accession>
<sequence>MRVLIASEPGRPERDNEDFAAAAPGLLLVVDGAGAPAGVESGCVHSVSWYAHNLGGLLLAAAADVGVGLGEALAVSIERVNALHATTCDLRHPGSPSATVALARVHDGWLEHLVLSDAVLVLDRRDQGPTVVTDGRLAEVIARLDEPDDRPAVGSDEHAGRLRSRVERLAEYRNQPGGFWVASTKPEAAHEALMGSTPLADLDAVALLSDGASRLADRFDLMTWPDVLGILRKGGPGELIARTREAEASDPDGVRWPRGKASDDASAVYWAIRG</sequence>
<feature type="domain" description="PPM-type phosphatase" evidence="1">
    <location>
        <begin position="23"/>
        <end position="217"/>
    </location>
</feature>
<proteinExistence type="predicted"/>
<evidence type="ECO:0000313" key="2">
    <source>
        <dbReference type="EMBL" id="TDC17421.1"/>
    </source>
</evidence>
<evidence type="ECO:0000313" key="3">
    <source>
        <dbReference type="Proteomes" id="UP000295431"/>
    </source>
</evidence>
<dbReference type="OrthoDB" id="3190646at2"/>
<dbReference type="RefSeq" id="WP_131938592.1">
    <property type="nucleotide sequence ID" value="NZ_BAAAMX010000060.1"/>
</dbReference>
<dbReference type="Proteomes" id="UP000295431">
    <property type="component" value="Unassembled WGS sequence"/>
</dbReference>
<dbReference type="Pfam" id="PF13672">
    <property type="entry name" value="PP2C_2"/>
    <property type="match status" value="1"/>
</dbReference>
<dbReference type="SUPFAM" id="SSF81606">
    <property type="entry name" value="PP2C-like"/>
    <property type="match status" value="1"/>
</dbReference>
<protein>
    <submittedName>
        <fullName evidence="2">Integrase</fullName>
    </submittedName>
</protein>
<dbReference type="EMBL" id="SMJW01000033">
    <property type="protein sequence ID" value="TDC17421.1"/>
    <property type="molecule type" value="Genomic_DNA"/>
</dbReference>